<dbReference type="NCBIfam" id="TIGR02945">
    <property type="entry name" value="SUF_assoc"/>
    <property type="match status" value="1"/>
</dbReference>
<name>A0A7G9L7Y2_9FLAO</name>
<reference evidence="2 3" key="1">
    <citation type="submission" date="2020-08" db="EMBL/GenBank/DDBJ databases">
        <title>Polaribacter sp. L12M9 isolated from gut of the Korean scallop.</title>
        <authorList>
            <person name="Jeong Y.S."/>
        </authorList>
    </citation>
    <scope>NUCLEOTIDE SEQUENCE [LARGE SCALE GENOMIC DNA]</scope>
    <source>
        <strain evidence="2 3">L12M9</strain>
    </source>
</reference>
<dbReference type="PANTHER" id="PTHR42831:SF1">
    <property type="entry name" value="FE-S PROTEIN MATURATION AUXILIARY FACTOR YITW"/>
    <property type="match status" value="1"/>
</dbReference>
<keyword evidence="3" id="KW-1185">Reference proteome</keyword>
<dbReference type="AlphaFoldDB" id="A0A7G9L7Y2"/>
<protein>
    <submittedName>
        <fullName evidence="2">SUF system Fe-S cluster assembly protein</fullName>
    </submittedName>
</protein>
<evidence type="ECO:0000313" key="3">
    <source>
        <dbReference type="Proteomes" id="UP000515808"/>
    </source>
</evidence>
<proteinExistence type="predicted"/>
<sequence>MTDKELEEIGDKIVNVLKTIYDPEIPVDIYELGLIYDVFVSDENNAKILMTLTSPNCPVAESLPRDVEEKVKSLKQINECEVEITFDPTWTQEMMSEEAKLELGML</sequence>
<feature type="domain" description="MIP18 family-like" evidence="1">
    <location>
        <begin position="11"/>
        <end position="84"/>
    </location>
</feature>
<dbReference type="InterPro" id="IPR014291">
    <property type="entry name" value="SUF_FeS_clus_asmbl-assoc"/>
</dbReference>
<dbReference type="Gene3D" id="3.30.300.130">
    <property type="entry name" value="Fe-S cluster assembly (FSCA)"/>
    <property type="match status" value="1"/>
</dbReference>
<evidence type="ECO:0000259" key="1">
    <source>
        <dbReference type="Pfam" id="PF01883"/>
    </source>
</evidence>
<dbReference type="PANTHER" id="PTHR42831">
    <property type="entry name" value="FE-S PROTEIN MATURATION AUXILIARY FACTOR YITW"/>
    <property type="match status" value="1"/>
</dbReference>
<dbReference type="InterPro" id="IPR052339">
    <property type="entry name" value="Fe-S_Maturation_MIP18"/>
</dbReference>
<dbReference type="Proteomes" id="UP000515808">
    <property type="component" value="Chromosome"/>
</dbReference>
<evidence type="ECO:0000313" key="2">
    <source>
        <dbReference type="EMBL" id="QNM84731.1"/>
    </source>
</evidence>
<dbReference type="KEGG" id="ppec:H9W90_11050"/>
<organism evidence="2 3">
    <name type="scientific">Polaribacter pectinis</name>
    <dbReference type="NCBI Taxonomy" id="2738844"/>
    <lineage>
        <taxon>Bacteria</taxon>
        <taxon>Pseudomonadati</taxon>
        <taxon>Bacteroidota</taxon>
        <taxon>Flavobacteriia</taxon>
        <taxon>Flavobacteriales</taxon>
        <taxon>Flavobacteriaceae</taxon>
    </lineage>
</organism>
<dbReference type="InterPro" id="IPR002744">
    <property type="entry name" value="MIP18-like"/>
</dbReference>
<dbReference type="InterPro" id="IPR034904">
    <property type="entry name" value="FSCA_dom_sf"/>
</dbReference>
<accession>A0A7G9L7Y2</accession>
<dbReference type="Pfam" id="PF01883">
    <property type="entry name" value="FeS_assembly_P"/>
    <property type="match status" value="1"/>
</dbReference>
<dbReference type="RefSeq" id="WP_187481655.1">
    <property type="nucleotide sequence ID" value="NZ_CP060695.1"/>
</dbReference>
<dbReference type="SUPFAM" id="SSF117916">
    <property type="entry name" value="Fe-S cluster assembly (FSCA) domain-like"/>
    <property type="match status" value="1"/>
</dbReference>
<dbReference type="EMBL" id="CP060695">
    <property type="protein sequence ID" value="QNM84731.1"/>
    <property type="molecule type" value="Genomic_DNA"/>
</dbReference>
<gene>
    <name evidence="2" type="ORF">H9W90_11050</name>
</gene>